<dbReference type="Proteomes" id="UP001162131">
    <property type="component" value="Unassembled WGS sequence"/>
</dbReference>
<keyword evidence="1" id="KW-0472">Membrane</keyword>
<feature type="signal peptide" evidence="2">
    <location>
        <begin position="1"/>
        <end position="17"/>
    </location>
</feature>
<feature type="transmembrane region" description="Helical" evidence="1">
    <location>
        <begin position="169"/>
        <end position="189"/>
    </location>
</feature>
<dbReference type="AlphaFoldDB" id="A0AAU9IQ25"/>
<evidence type="ECO:0000256" key="1">
    <source>
        <dbReference type="SAM" id="Phobius"/>
    </source>
</evidence>
<evidence type="ECO:0000313" key="4">
    <source>
        <dbReference type="Proteomes" id="UP001162131"/>
    </source>
</evidence>
<keyword evidence="2" id="KW-0732">Signal</keyword>
<dbReference type="EMBL" id="CAJZBQ010000013">
    <property type="protein sequence ID" value="CAG9315322.1"/>
    <property type="molecule type" value="Genomic_DNA"/>
</dbReference>
<keyword evidence="1" id="KW-1133">Transmembrane helix</keyword>
<evidence type="ECO:0000256" key="2">
    <source>
        <dbReference type="SAM" id="SignalP"/>
    </source>
</evidence>
<organism evidence="3 4">
    <name type="scientific">Blepharisma stoltei</name>
    <dbReference type="NCBI Taxonomy" id="1481888"/>
    <lineage>
        <taxon>Eukaryota</taxon>
        <taxon>Sar</taxon>
        <taxon>Alveolata</taxon>
        <taxon>Ciliophora</taxon>
        <taxon>Postciliodesmatophora</taxon>
        <taxon>Heterotrichea</taxon>
        <taxon>Heterotrichida</taxon>
        <taxon>Blepharismidae</taxon>
        <taxon>Blepharisma</taxon>
    </lineage>
</organism>
<keyword evidence="4" id="KW-1185">Reference proteome</keyword>
<reference evidence="3" key="1">
    <citation type="submission" date="2021-09" db="EMBL/GenBank/DDBJ databases">
        <authorList>
            <consortium name="AG Swart"/>
            <person name="Singh M."/>
            <person name="Singh A."/>
            <person name="Seah K."/>
            <person name="Emmerich C."/>
        </authorList>
    </citation>
    <scope>NUCLEOTIDE SEQUENCE</scope>
    <source>
        <strain evidence="3">ATCC30299</strain>
    </source>
</reference>
<feature type="chain" id="PRO_5043953227" evidence="2">
    <location>
        <begin position="18"/>
        <end position="197"/>
    </location>
</feature>
<comment type="caution">
    <text evidence="3">The sequence shown here is derived from an EMBL/GenBank/DDBJ whole genome shotgun (WGS) entry which is preliminary data.</text>
</comment>
<name>A0AAU9IQ25_9CILI</name>
<gene>
    <name evidence="3" type="ORF">BSTOLATCC_MIC13096</name>
</gene>
<evidence type="ECO:0000313" key="3">
    <source>
        <dbReference type="EMBL" id="CAG9315322.1"/>
    </source>
</evidence>
<accession>A0AAU9IQ25</accession>
<protein>
    <submittedName>
        <fullName evidence="3">Uncharacterized protein</fullName>
    </submittedName>
</protein>
<sequence length="197" mass="22802">MIIRIMLLLGFIVSAQELNITTSFTELEAQVLDILADLTETRQDLEYQFDVLAKISFNQTIANMIQTVKNYTIKTRRTNSKINKITDVAILDVFNSELERKRDLANSQLNGIEKHLDKGTMTNRLEKIIDFWYKRSQVPDKDLEIVVQMVEKKAGQIQYLLKKTYSLNWIYILLVIIAVGAILILKGVIQAQKRHIF</sequence>
<keyword evidence="1" id="KW-0812">Transmembrane</keyword>
<proteinExistence type="predicted"/>